<proteinExistence type="predicted"/>
<dbReference type="OrthoDB" id="8853820at2"/>
<reference evidence="2 3" key="1">
    <citation type="submission" date="2019-12" db="EMBL/GenBank/DDBJ databases">
        <title>Hybrid Genome Assemblies of two High G+C Isolates from Undergraduate Microbiology Courses.</title>
        <authorList>
            <person name="Ne Ville C.J."/>
            <person name="Enright D."/>
            <person name="Hernandez I."/>
            <person name="Dodsworth J."/>
            <person name="Orwin P.M."/>
        </authorList>
    </citation>
    <scope>NUCLEOTIDE SEQUENCE [LARGE SCALE GENOMIC DNA]</scope>
    <source>
        <strain evidence="2 3">CSUSB</strain>
    </source>
</reference>
<dbReference type="EMBL" id="CP046622">
    <property type="protein sequence ID" value="QGW80839.1"/>
    <property type="molecule type" value="Genomic_DNA"/>
</dbReference>
<feature type="compositionally biased region" description="Low complexity" evidence="1">
    <location>
        <begin position="58"/>
        <end position="68"/>
    </location>
</feature>
<evidence type="ECO:0000256" key="1">
    <source>
        <dbReference type="SAM" id="MobiDB-lite"/>
    </source>
</evidence>
<dbReference type="Proteomes" id="UP000425817">
    <property type="component" value="Chromosome"/>
</dbReference>
<organism evidence="2 3">
    <name type="scientific">Variovorax paradoxus</name>
    <dbReference type="NCBI Taxonomy" id="34073"/>
    <lineage>
        <taxon>Bacteria</taxon>
        <taxon>Pseudomonadati</taxon>
        <taxon>Pseudomonadota</taxon>
        <taxon>Betaproteobacteria</taxon>
        <taxon>Burkholderiales</taxon>
        <taxon>Comamonadaceae</taxon>
        <taxon>Variovorax</taxon>
    </lineage>
</organism>
<protein>
    <submittedName>
        <fullName evidence="2">Uncharacterized protein</fullName>
    </submittedName>
</protein>
<gene>
    <name evidence="2" type="ORF">GOQ09_04225</name>
</gene>
<evidence type="ECO:0000313" key="3">
    <source>
        <dbReference type="Proteomes" id="UP000425817"/>
    </source>
</evidence>
<sequence>MKNLDSNSDSDKSEGTQETGAKTDRRRTASPGETRWSQASGDGLQRPVPQQPNELDESASSQAAASPSMEGIGQVAYHDAVTGEDTDRGPVLDAVYNGPVTQGHRVDDDEEVRGERDPMKSTSSKNP</sequence>
<evidence type="ECO:0000313" key="2">
    <source>
        <dbReference type="EMBL" id="QGW80839.1"/>
    </source>
</evidence>
<accession>A0A6I6H5Z3</accession>
<name>A0A6I6H5Z3_VARPD</name>
<feature type="region of interest" description="Disordered" evidence="1">
    <location>
        <begin position="1"/>
        <end position="127"/>
    </location>
</feature>
<dbReference type="RefSeq" id="WP_157612027.1">
    <property type="nucleotide sequence ID" value="NZ_CP046622.1"/>
</dbReference>
<dbReference type="AlphaFoldDB" id="A0A6I6H5Z3"/>
<feature type="compositionally biased region" description="Basic and acidic residues" evidence="1">
    <location>
        <begin position="9"/>
        <end position="27"/>
    </location>
</feature>